<dbReference type="PaxDb" id="4081-Solyc11g056540.1.1"/>
<dbReference type="InParanoid" id="K4D8W5"/>
<name>K4D8W5_SOLLC</name>
<proteinExistence type="predicted"/>
<dbReference type="Proteomes" id="UP000004994">
    <property type="component" value="Chromosome 11"/>
</dbReference>
<dbReference type="Gramene" id="Solyc11g056540.1.1">
    <property type="protein sequence ID" value="Solyc11g056540.1.1"/>
    <property type="gene ID" value="Solyc11g056540.1"/>
</dbReference>
<dbReference type="AlphaFoldDB" id="K4D8W5"/>
<accession>K4D8W5</accession>
<evidence type="ECO:0000313" key="2">
    <source>
        <dbReference type="Proteomes" id="UP000004994"/>
    </source>
</evidence>
<reference evidence="1" key="1">
    <citation type="journal article" date="2012" name="Nature">
        <title>The tomato genome sequence provides insights into fleshy fruit evolution.</title>
        <authorList>
            <consortium name="Tomato Genome Consortium"/>
        </authorList>
    </citation>
    <scope>NUCLEOTIDE SEQUENCE [LARGE SCALE GENOMIC DNA]</scope>
    <source>
        <strain evidence="1">cv. Heinz 1706</strain>
    </source>
</reference>
<keyword evidence="2" id="KW-1185">Reference proteome</keyword>
<dbReference type="EnsemblPlants" id="Solyc11g056540.1.1">
    <property type="protein sequence ID" value="Solyc11g056540.1.1"/>
    <property type="gene ID" value="Solyc11g056540.1"/>
</dbReference>
<protein>
    <submittedName>
        <fullName evidence="1">Uncharacterized protein</fullName>
    </submittedName>
</protein>
<dbReference type="HOGENOM" id="CLU_931903_0_0_1"/>
<reference evidence="1" key="2">
    <citation type="submission" date="2015-06" db="UniProtKB">
        <authorList>
            <consortium name="EnsemblPlants"/>
        </authorList>
    </citation>
    <scope>IDENTIFICATION</scope>
    <source>
        <strain evidence="1">cv. Heinz 1706</strain>
    </source>
</reference>
<sequence length="299" mass="34645">MYGGLAFICPPLADIFWPMHAYRIQCCLGDFLKQWLKTPSRCAHDMTDVCRPWMRLHALGRYHFPDTYLLCSRMKANVSYHIHKFHAKGNEGIPSPVTAERFAKAMIDVHFQRAMLIEQCVGYNQFSSPRLISANRFVQDMGNERGKVCRPLGDVERDLDYLYVVDRRRFPDAHKPFQCMRSFADAAYHWPSSPKATLSQHSQNRLTIVFKPKAMRLGEARRRDTVVCRKKLMLTGHIEHRLSIVCAKGNDKSNVGRTCPRPLSSVHRSQPMRLVMPDFLCHLPEEDRPLLMLHGIVRR</sequence>
<evidence type="ECO:0000313" key="1">
    <source>
        <dbReference type="EnsemblPlants" id="Solyc11g056540.1.1"/>
    </source>
</evidence>
<organism evidence="1">
    <name type="scientific">Solanum lycopersicum</name>
    <name type="common">Tomato</name>
    <name type="synonym">Lycopersicon esculentum</name>
    <dbReference type="NCBI Taxonomy" id="4081"/>
    <lineage>
        <taxon>Eukaryota</taxon>
        <taxon>Viridiplantae</taxon>
        <taxon>Streptophyta</taxon>
        <taxon>Embryophyta</taxon>
        <taxon>Tracheophyta</taxon>
        <taxon>Spermatophyta</taxon>
        <taxon>Magnoliopsida</taxon>
        <taxon>eudicotyledons</taxon>
        <taxon>Gunneridae</taxon>
        <taxon>Pentapetalae</taxon>
        <taxon>asterids</taxon>
        <taxon>lamiids</taxon>
        <taxon>Solanales</taxon>
        <taxon>Solanaceae</taxon>
        <taxon>Solanoideae</taxon>
        <taxon>Solaneae</taxon>
        <taxon>Solanum</taxon>
        <taxon>Solanum subgen. Lycopersicon</taxon>
    </lineage>
</organism>